<protein>
    <submittedName>
        <fullName evidence="1">Uncharacterized protein</fullName>
    </submittedName>
</protein>
<dbReference type="Proteomes" id="UP000337909">
    <property type="component" value="Unassembled WGS sequence"/>
</dbReference>
<dbReference type="AlphaFoldDB" id="A0A5E7BHI2"/>
<proteinExistence type="predicted"/>
<evidence type="ECO:0000313" key="2">
    <source>
        <dbReference type="Proteomes" id="UP000337909"/>
    </source>
</evidence>
<reference evidence="1 2" key="1">
    <citation type="submission" date="2019-09" db="EMBL/GenBank/DDBJ databases">
        <authorList>
            <person name="Chandra G."/>
            <person name="Truman W A."/>
        </authorList>
    </citation>
    <scope>NUCLEOTIDE SEQUENCE [LARGE SCALE GENOMIC DNA]</scope>
    <source>
        <strain evidence="1">PS691</strain>
    </source>
</reference>
<name>A0A5E7BHI2_PSEFL</name>
<evidence type="ECO:0000313" key="1">
    <source>
        <dbReference type="EMBL" id="VVN91792.1"/>
    </source>
</evidence>
<dbReference type="EMBL" id="CABVHQ010000015">
    <property type="protein sequence ID" value="VVN91792.1"/>
    <property type="molecule type" value="Genomic_DNA"/>
</dbReference>
<sequence length="64" mass="7037">MSFTEIDKDVQVNCVMVVTVPSKLMGVIHIQPLIPMGPKIYIAITCIDPSFVDTSNLSDFTAHD</sequence>
<accession>A0A5E7BHI2</accession>
<organism evidence="1 2">
    <name type="scientific">Pseudomonas fluorescens</name>
    <dbReference type="NCBI Taxonomy" id="294"/>
    <lineage>
        <taxon>Bacteria</taxon>
        <taxon>Pseudomonadati</taxon>
        <taxon>Pseudomonadota</taxon>
        <taxon>Gammaproteobacteria</taxon>
        <taxon>Pseudomonadales</taxon>
        <taxon>Pseudomonadaceae</taxon>
        <taxon>Pseudomonas</taxon>
    </lineage>
</organism>
<gene>
    <name evidence="1" type="ORF">PS691_01924</name>
</gene>